<feature type="compositionally biased region" description="Basic and acidic residues" evidence="6">
    <location>
        <begin position="146"/>
        <end position="200"/>
    </location>
</feature>
<dbReference type="PRINTS" id="PR00690">
    <property type="entry name" value="ADHESNFAMILY"/>
</dbReference>
<keyword evidence="3" id="KW-0479">Metal-binding</keyword>
<name>A0A8J2U0I3_9MICO</name>
<dbReference type="InterPro" id="IPR050492">
    <property type="entry name" value="Bact_metal-bind_prot9"/>
</dbReference>
<keyword evidence="4" id="KW-0732">Signal</keyword>
<dbReference type="Pfam" id="PF01297">
    <property type="entry name" value="ZnuA"/>
    <property type="match status" value="1"/>
</dbReference>
<evidence type="ECO:0000256" key="4">
    <source>
        <dbReference type="ARBA" id="ARBA00022729"/>
    </source>
</evidence>
<dbReference type="PANTHER" id="PTHR42953:SF1">
    <property type="entry name" value="METAL-BINDING PROTEIN HI_0362-RELATED"/>
    <property type="match status" value="1"/>
</dbReference>
<dbReference type="Proteomes" id="UP000616114">
    <property type="component" value="Unassembled WGS sequence"/>
</dbReference>
<dbReference type="RefSeq" id="WP_229745192.1">
    <property type="nucleotide sequence ID" value="NZ_BMFY01000014.1"/>
</dbReference>
<dbReference type="PANTHER" id="PTHR42953">
    <property type="entry name" value="HIGH-AFFINITY ZINC UPTAKE SYSTEM PROTEIN ZNUA-RELATED"/>
    <property type="match status" value="1"/>
</dbReference>
<dbReference type="EMBL" id="BMFY01000014">
    <property type="protein sequence ID" value="GGA24011.1"/>
    <property type="molecule type" value="Genomic_DNA"/>
</dbReference>
<gene>
    <name evidence="7" type="ORF">GCM10011333_28830</name>
</gene>
<dbReference type="GO" id="GO:0030001">
    <property type="term" value="P:metal ion transport"/>
    <property type="evidence" value="ECO:0007669"/>
    <property type="project" value="InterPro"/>
</dbReference>
<dbReference type="GO" id="GO:0030313">
    <property type="term" value="C:cell envelope"/>
    <property type="evidence" value="ECO:0007669"/>
    <property type="project" value="UniProtKB-SubCell"/>
</dbReference>
<comment type="similarity">
    <text evidence="5">Belongs to the bacterial solute-binding protein 9 family.</text>
</comment>
<proteinExistence type="inferred from homology"/>
<feature type="region of interest" description="Disordered" evidence="6">
    <location>
        <begin position="142"/>
        <end position="200"/>
    </location>
</feature>
<dbReference type="GO" id="GO:0046872">
    <property type="term" value="F:metal ion binding"/>
    <property type="evidence" value="ECO:0007669"/>
    <property type="project" value="UniProtKB-KW"/>
</dbReference>
<evidence type="ECO:0000256" key="5">
    <source>
        <dbReference type="RuleBase" id="RU003512"/>
    </source>
</evidence>
<sequence length="375" mass="39524">MNRRTQIAPSLIRSQAGQRRRPAVVIGAVVSALTLVAGCGSGQGADAGQGDSGALQVVTSTDVYADIVSTIGGDLVEVTPIIDDPAIDPHSYEATAQDQLVLSRADVVVINGGGYDEFVEMMLAAADSEPPVVNAVEASGLEGADDAGHDHEHGEEAGDEHEHGEEAGDEHSHDHDEHEHGDEAGDEHGDDHEGHDHEHDHGAFNEHVWYSIPAMENLAAAVAEELTALLPEDAGTIQANAEALTGELETLHERLHGIEEEHAGTVVGVTEPVALYLFEDMGLENAVPEDFIYAVESGSDVPPLVLRDTLETAQSGDLQLLAINTQSAGPEAEDLRRAAEEAGTPVVEVVETLPEGLTYAVWMNDVITAVEDALG</sequence>
<evidence type="ECO:0000256" key="6">
    <source>
        <dbReference type="SAM" id="MobiDB-lite"/>
    </source>
</evidence>
<reference evidence="7" key="1">
    <citation type="journal article" date="2014" name="Int. J. Syst. Evol. Microbiol.">
        <title>Complete genome sequence of Corynebacterium casei LMG S-19264T (=DSM 44701T), isolated from a smear-ripened cheese.</title>
        <authorList>
            <consortium name="US DOE Joint Genome Institute (JGI-PGF)"/>
            <person name="Walter F."/>
            <person name="Albersmeier A."/>
            <person name="Kalinowski J."/>
            <person name="Ruckert C."/>
        </authorList>
    </citation>
    <scope>NUCLEOTIDE SEQUENCE</scope>
    <source>
        <strain evidence="7">CGMCC 1.12785</strain>
    </source>
</reference>
<accession>A0A8J2U0I3</accession>
<dbReference type="InterPro" id="IPR006127">
    <property type="entry name" value="ZnuA-like"/>
</dbReference>
<evidence type="ECO:0000313" key="7">
    <source>
        <dbReference type="EMBL" id="GGA24011.1"/>
    </source>
</evidence>
<dbReference type="InterPro" id="IPR006128">
    <property type="entry name" value="Lipoprotein_PsaA-like"/>
</dbReference>
<evidence type="ECO:0000256" key="3">
    <source>
        <dbReference type="ARBA" id="ARBA00022723"/>
    </source>
</evidence>
<dbReference type="Gene3D" id="3.40.50.1980">
    <property type="entry name" value="Nitrogenase molybdenum iron protein domain"/>
    <property type="match status" value="1"/>
</dbReference>
<protein>
    <recommendedName>
        <fullName evidence="9">Zinc/manganese transport system substrate-binding protein</fullName>
    </recommendedName>
</protein>
<evidence type="ECO:0000313" key="8">
    <source>
        <dbReference type="Proteomes" id="UP000616114"/>
    </source>
</evidence>
<comment type="subcellular location">
    <subcellularLocation>
        <location evidence="1">Cell envelope</location>
    </subcellularLocation>
</comment>
<dbReference type="GO" id="GO:0007155">
    <property type="term" value="P:cell adhesion"/>
    <property type="evidence" value="ECO:0007669"/>
    <property type="project" value="InterPro"/>
</dbReference>
<keyword evidence="2 5" id="KW-0813">Transport</keyword>
<evidence type="ECO:0008006" key="9">
    <source>
        <dbReference type="Google" id="ProtNLM"/>
    </source>
</evidence>
<dbReference type="SUPFAM" id="SSF53807">
    <property type="entry name" value="Helical backbone' metal receptor"/>
    <property type="match status" value="1"/>
</dbReference>
<reference evidence="7" key="2">
    <citation type="submission" date="2020-09" db="EMBL/GenBank/DDBJ databases">
        <authorList>
            <person name="Sun Q."/>
            <person name="Zhou Y."/>
        </authorList>
    </citation>
    <scope>NUCLEOTIDE SEQUENCE</scope>
    <source>
        <strain evidence="7">CGMCC 1.12785</strain>
    </source>
</reference>
<dbReference type="AlphaFoldDB" id="A0A8J2U0I3"/>
<keyword evidence="8" id="KW-1185">Reference proteome</keyword>
<evidence type="ECO:0000256" key="1">
    <source>
        <dbReference type="ARBA" id="ARBA00004196"/>
    </source>
</evidence>
<comment type="caution">
    <text evidence="7">The sequence shown here is derived from an EMBL/GenBank/DDBJ whole genome shotgun (WGS) entry which is preliminary data.</text>
</comment>
<evidence type="ECO:0000256" key="2">
    <source>
        <dbReference type="ARBA" id="ARBA00022448"/>
    </source>
</evidence>
<organism evidence="7 8">
    <name type="scientific">Sediminivirga luteola</name>
    <dbReference type="NCBI Taxonomy" id="1774748"/>
    <lineage>
        <taxon>Bacteria</taxon>
        <taxon>Bacillati</taxon>
        <taxon>Actinomycetota</taxon>
        <taxon>Actinomycetes</taxon>
        <taxon>Micrococcales</taxon>
        <taxon>Brevibacteriaceae</taxon>
        <taxon>Sediminivirga</taxon>
    </lineage>
</organism>